<reference evidence="1 2" key="1">
    <citation type="submission" date="2017-03" db="EMBL/GenBank/DDBJ databases">
        <title>Whole genome sequences of fourteen strains of Bradyrhizobium canariense and one strain of Bradyrhizobium japonicum isolated from Lupinus (Papilionoideae: Genisteae) species in Algeria.</title>
        <authorList>
            <person name="Crovadore J."/>
            <person name="Chekireb D."/>
            <person name="Brachmann A."/>
            <person name="Chablais R."/>
            <person name="Cochard B."/>
            <person name="Lefort F."/>
        </authorList>
    </citation>
    <scope>NUCLEOTIDE SEQUENCE [LARGE SCALE GENOMIC DNA]</scope>
    <source>
        <strain evidence="1 2">UBMA197</strain>
    </source>
</reference>
<name>A0A1Y2JLW9_BRAJP</name>
<sequence length="121" mass="13339">MPQGPIAGTAYLKVNGDQYPLKGNLTVSSSPMERTGIAGQDYVHGYQELPRVPYIEGDISTLPEISTEFIESIIDATIQADLINGKTYVLRNAWHKGPVEINTHDGQFRVRFEGVSCDEIS</sequence>
<dbReference type="AlphaFoldDB" id="A0A1Y2JLW9"/>
<dbReference type="Proteomes" id="UP000193335">
    <property type="component" value="Unassembled WGS sequence"/>
</dbReference>
<dbReference type="Pfam" id="PF10618">
    <property type="entry name" value="Tail_tube"/>
    <property type="match status" value="1"/>
</dbReference>
<dbReference type="EMBL" id="NAFL01000255">
    <property type="protein sequence ID" value="OSJ31553.1"/>
    <property type="molecule type" value="Genomic_DNA"/>
</dbReference>
<proteinExistence type="predicted"/>
<dbReference type="InterPro" id="IPR019596">
    <property type="entry name" value="Phage_Mu_GpM_tail_tub"/>
</dbReference>
<evidence type="ECO:0008006" key="3">
    <source>
        <dbReference type="Google" id="ProtNLM"/>
    </source>
</evidence>
<evidence type="ECO:0000313" key="1">
    <source>
        <dbReference type="EMBL" id="OSJ31553.1"/>
    </source>
</evidence>
<accession>A0A1Y2JLW9</accession>
<organism evidence="1 2">
    <name type="scientific">Bradyrhizobium japonicum</name>
    <dbReference type="NCBI Taxonomy" id="375"/>
    <lineage>
        <taxon>Bacteria</taxon>
        <taxon>Pseudomonadati</taxon>
        <taxon>Pseudomonadota</taxon>
        <taxon>Alphaproteobacteria</taxon>
        <taxon>Hyphomicrobiales</taxon>
        <taxon>Nitrobacteraceae</taxon>
        <taxon>Bradyrhizobium</taxon>
    </lineage>
</organism>
<gene>
    <name evidence="1" type="ORF">BSZ19_21960</name>
</gene>
<protein>
    <recommendedName>
        <fullName evidence="3">Phage tail protein</fullName>
    </recommendedName>
</protein>
<evidence type="ECO:0000313" key="2">
    <source>
        <dbReference type="Proteomes" id="UP000193335"/>
    </source>
</evidence>
<comment type="caution">
    <text evidence="1">The sequence shown here is derived from an EMBL/GenBank/DDBJ whole genome shotgun (WGS) entry which is preliminary data.</text>
</comment>
<dbReference type="RefSeq" id="WP_085401657.1">
    <property type="nucleotide sequence ID" value="NZ_NAFL01000255.1"/>
</dbReference>